<keyword evidence="2" id="KW-0597">Phosphoprotein</keyword>
<dbReference type="PANTHER" id="PTHR37299:SF1">
    <property type="entry name" value="STAGE 0 SPORULATION PROTEIN A HOMOLOG"/>
    <property type="match status" value="1"/>
</dbReference>
<dbReference type="Gene3D" id="2.40.50.1020">
    <property type="entry name" value="LytTr DNA-binding domain"/>
    <property type="match status" value="1"/>
</dbReference>
<evidence type="ECO:0000259" key="4">
    <source>
        <dbReference type="PROSITE" id="PS50930"/>
    </source>
</evidence>
<protein>
    <submittedName>
        <fullName evidence="5">Transcriptional regulator</fullName>
    </submittedName>
</protein>
<organism evidence="5 6">
    <name type="scientific">Lysobacter enzymogenes</name>
    <dbReference type="NCBI Taxonomy" id="69"/>
    <lineage>
        <taxon>Bacteria</taxon>
        <taxon>Pseudomonadati</taxon>
        <taxon>Pseudomonadota</taxon>
        <taxon>Gammaproteobacteria</taxon>
        <taxon>Lysobacterales</taxon>
        <taxon>Lysobacteraceae</taxon>
        <taxon>Lysobacter</taxon>
    </lineage>
</organism>
<feature type="domain" description="Response regulatory" evidence="3">
    <location>
        <begin position="18"/>
        <end position="133"/>
    </location>
</feature>
<dbReference type="Pfam" id="PF00072">
    <property type="entry name" value="Response_reg"/>
    <property type="match status" value="1"/>
</dbReference>
<dbReference type="PANTHER" id="PTHR37299">
    <property type="entry name" value="TRANSCRIPTIONAL REGULATOR-RELATED"/>
    <property type="match status" value="1"/>
</dbReference>
<dbReference type="InterPro" id="IPR007492">
    <property type="entry name" value="LytTR_DNA-bd_dom"/>
</dbReference>
<evidence type="ECO:0000313" key="5">
    <source>
        <dbReference type="EMBL" id="BAV98908.1"/>
    </source>
</evidence>
<keyword evidence="1" id="KW-0902">Two-component regulatory system</keyword>
<feature type="modified residue" description="4-aspartylphosphate" evidence="2">
    <location>
        <position position="70"/>
    </location>
</feature>
<dbReference type="Pfam" id="PF04397">
    <property type="entry name" value="LytTR"/>
    <property type="match status" value="1"/>
</dbReference>
<dbReference type="EMBL" id="AP014940">
    <property type="protein sequence ID" value="BAV98908.1"/>
    <property type="molecule type" value="Genomic_DNA"/>
</dbReference>
<dbReference type="SUPFAM" id="SSF52172">
    <property type="entry name" value="CheY-like"/>
    <property type="match status" value="1"/>
</dbReference>
<dbReference type="InterPro" id="IPR046947">
    <property type="entry name" value="LytR-like"/>
</dbReference>
<dbReference type="GeneID" id="83065237"/>
<dbReference type="PROSITE" id="PS50930">
    <property type="entry name" value="HTH_LYTTR"/>
    <property type="match status" value="1"/>
</dbReference>
<dbReference type="AlphaFoldDB" id="A0AAU9AMW8"/>
<evidence type="ECO:0000256" key="2">
    <source>
        <dbReference type="PROSITE-ProRule" id="PRU00169"/>
    </source>
</evidence>
<evidence type="ECO:0000313" key="6">
    <source>
        <dbReference type="Proteomes" id="UP000218824"/>
    </source>
</evidence>
<dbReference type="RefSeq" id="WP_096379260.1">
    <property type="nucleotide sequence ID" value="NZ_AP014940.1"/>
</dbReference>
<dbReference type="SMART" id="SM00850">
    <property type="entry name" value="LytTR"/>
    <property type="match status" value="1"/>
</dbReference>
<dbReference type="InterPro" id="IPR011006">
    <property type="entry name" value="CheY-like_superfamily"/>
</dbReference>
<sequence>MSDPTANDGAAGAPAAPTALIAEDESLLRQALVDALREAWPELRILAECEDGAQALEALAEHRPDVAFLDIRMPGLTGLDLAAAATEVSPATQIVFVTAYDQHAIDAFEHGAVDYLLKPVTVDRLAVTVRRLRARRGPGDDRHAALREIARQLAARRAQQEDKPGLTWITASAGRETRLILVDDVVYFRADNKYTTVVTADGEALLRTPIRDLLDRLDGERFKQIHRSTIVNLKAIAGIVRDDSGKGTVRLRGRPETLSVSQTFMALFKSM</sequence>
<reference evidence="5 6" key="1">
    <citation type="journal article" date="2017" name="DNA Res.">
        <title>Complete genome sequence and expression profile of the commercial lytic enzyme producer Lysobacter enzymogenes M497-1.</title>
        <authorList>
            <person name="Takami H."/>
            <person name="Toyoda A."/>
            <person name="Uchiyama I."/>
            <person name="Itoh T."/>
            <person name="Takaki Y."/>
            <person name="Arai W."/>
            <person name="Nishi S."/>
            <person name="Kawai M."/>
            <person name="Shinya K."/>
            <person name="Ikeda H."/>
        </authorList>
    </citation>
    <scope>NUCLEOTIDE SEQUENCE [LARGE SCALE GENOMIC DNA]</scope>
    <source>
        <strain evidence="5 6">M497-1</strain>
    </source>
</reference>
<accession>A0AAU9AMW8</accession>
<dbReference type="InterPro" id="IPR001789">
    <property type="entry name" value="Sig_transdc_resp-reg_receiver"/>
</dbReference>
<dbReference type="Proteomes" id="UP000218824">
    <property type="component" value="Chromosome"/>
</dbReference>
<proteinExistence type="predicted"/>
<dbReference type="PROSITE" id="PS50110">
    <property type="entry name" value="RESPONSE_REGULATORY"/>
    <property type="match status" value="1"/>
</dbReference>
<dbReference type="KEGG" id="lem:LEN_3421"/>
<evidence type="ECO:0000259" key="3">
    <source>
        <dbReference type="PROSITE" id="PS50110"/>
    </source>
</evidence>
<gene>
    <name evidence="5" type="ORF">LEN_3421</name>
</gene>
<dbReference type="GO" id="GO:0003677">
    <property type="term" value="F:DNA binding"/>
    <property type="evidence" value="ECO:0007669"/>
    <property type="project" value="InterPro"/>
</dbReference>
<dbReference type="SMART" id="SM00448">
    <property type="entry name" value="REC"/>
    <property type="match status" value="1"/>
</dbReference>
<feature type="domain" description="HTH LytTR-type" evidence="4">
    <location>
        <begin position="169"/>
        <end position="271"/>
    </location>
</feature>
<name>A0AAU9AMW8_LYSEN</name>
<evidence type="ECO:0000256" key="1">
    <source>
        <dbReference type="ARBA" id="ARBA00023012"/>
    </source>
</evidence>
<dbReference type="Gene3D" id="3.40.50.2300">
    <property type="match status" value="1"/>
</dbReference>
<dbReference type="GO" id="GO:0000156">
    <property type="term" value="F:phosphorelay response regulator activity"/>
    <property type="evidence" value="ECO:0007669"/>
    <property type="project" value="InterPro"/>
</dbReference>